<evidence type="ECO:0000259" key="7">
    <source>
        <dbReference type="Pfam" id="PF00482"/>
    </source>
</evidence>
<protein>
    <submittedName>
        <fullName evidence="8">Type II secretion system F family protein</fullName>
    </submittedName>
</protein>
<dbReference type="InterPro" id="IPR018076">
    <property type="entry name" value="T2SS_GspF_dom"/>
</dbReference>
<dbReference type="EMBL" id="JAVALS010000004">
    <property type="protein sequence ID" value="MDP5227259.1"/>
    <property type="molecule type" value="Genomic_DNA"/>
</dbReference>
<accession>A0ABT9INT4</accession>
<reference evidence="8 9" key="1">
    <citation type="submission" date="2023-08" db="EMBL/GenBank/DDBJ databases">
        <title>Arthrobacter horti sp. nov., isolated from forest soil.</title>
        <authorList>
            <person name="Park M."/>
        </authorList>
    </citation>
    <scope>NUCLEOTIDE SEQUENCE [LARGE SCALE GENOMIC DNA]</scope>
    <source>
        <strain evidence="8 9">YJM1</strain>
    </source>
</reference>
<dbReference type="RefSeq" id="WP_305996304.1">
    <property type="nucleotide sequence ID" value="NZ_JAVALS010000004.1"/>
</dbReference>
<sequence length="312" mass="33963">MNPSVAAVLLGLLLGLGLWLLVVRMPFMRATTLAERIAPQVRSQDLRSRLLRTAEQNITPFGPLERILAPVLRDAVQWLGRFRFSNSALQERLIRAGSRRTAVDFRAGQVLLSGAAFAVTLMLCLIGVFSGRMTPFVAVLASVVAAGSAHMVQEQWLAHRIRVRETRILREFPGLAEMMALAVGAGTNARGALERVASIAQGELAGEFSRALADTRAGMPLLEALQRLSKRVRLAPVERFVDGIVVAVERGTPLAEVLRAQAQDVRDLGKRELMESAGRKEITMMVPVVFGLLPLTVIFAVFPGLAAITIML</sequence>
<feature type="transmembrane region" description="Helical" evidence="6">
    <location>
        <begin position="6"/>
        <end position="27"/>
    </location>
</feature>
<evidence type="ECO:0000313" key="9">
    <source>
        <dbReference type="Proteomes" id="UP001232725"/>
    </source>
</evidence>
<feature type="transmembrane region" description="Helical" evidence="6">
    <location>
        <begin position="288"/>
        <end position="311"/>
    </location>
</feature>
<comment type="subcellular location">
    <subcellularLocation>
        <location evidence="1">Cell membrane</location>
        <topology evidence="1">Multi-pass membrane protein</topology>
    </subcellularLocation>
</comment>
<organism evidence="8 9">
    <name type="scientific">Arthrobacter horti</name>
    <dbReference type="NCBI Taxonomy" id="3068273"/>
    <lineage>
        <taxon>Bacteria</taxon>
        <taxon>Bacillati</taxon>
        <taxon>Actinomycetota</taxon>
        <taxon>Actinomycetes</taxon>
        <taxon>Micrococcales</taxon>
        <taxon>Micrococcaceae</taxon>
        <taxon>Arthrobacter</taxon>
    </lineage>
</organism>
<keyword evidence="9" id="KW-1185">Reference proteome</keyword>
<evidence type="ECO:0000256" key="4">
    <source>
        <dbReference type="ARBA" id="ARBA00022989"/>
    </source>
</evidence>
<proteinExistence type="predicted"/>
<gene>
    <name evidence="8" type="ORF">Q9R02_08860</name>
</gene>
<keyword evidence="2" id="KW-1003">Cell membrane</keyword>
<dbReference type="Pfam" id="PF00482">
    <property type="entry name" value="T2SSF"/>
    <property type="match status" value="1"/>
</dbReference>
<evidence type="ECO:0000256" key="3">
    <source>
        <dbReference type="ARBA" id="ARBA00022692"/>
    </source>
</evidence>
<dbReference type="PANTHER" id="PTHR35007:SF2">
    <property type="entry name" value="PILUS ASSEMBLE PROTEIN"/>
    <property type="match status" value="1"/>
</dbReference>
<feature type="domain" description="Type II secretion system protein GspF" evidence="7">
    <location>
        <begin position="176"/>
        <end position="301"/>
    </location>
</feature>
<evidence type="ECO:0000256" key="1">
    <source>
        <dbReference type="ARBA" id="ARBA00004651"/>
    </source>
</evidence>
<keyword evidence="5 6" id="KW-0472">Membrane</keyword>
<feature type="transmembrane region" description="Helical" evidence="6">
    <location>
        <begin position="110"/>
        <end position="129"/>
    </location>
</feature>
<evidence type="ECO:0000313" key="8">
    <source>
        <dbReference type="EMBL" id="MDP5227259.1"/>
    </source>
</evidence>
<comment type="caution">
    <text evidence="8">The sequence shown here is derived from an EMBL/GenBank/DDBJ whole genome shotgun (WGS) entry which is preliminary data.</text>
</comment>
<evidence type="ECO:0000256" key="6">
    <source>
        <dbReference type="SAM" id="Phobius"/>
    </source>
</evidence>
<dbReference type="Proteomes" id="UP001232725">
    <property type="component" value="Unassembled WGS sequence"/>
</dbReference>
<feature type="transmembrane region" description="Helical" evidence="6">
    <location>
        <begin position="135"/>
        <end position="152"/>
    </location>
</feature>
<evidence type="ECO:0000256" key="5">
    <source>
        <dbReference type="ARBA" id="ARBA00023136"/>
    </source>
</evidence>
<keyword evidence="4 6" id="KW-1133">Transmembrane helix</keyword>
<dbReference type="PANTHER" id="PTHR35007">
    <property type="entry name" value="INTEGRAL MEMBRANE PROTEIN-RELATED"/>
    <property type="match status" value="1"/>
</dbReference>
<name>A0ABT9INT4_9MICC</name>
<evidence type="ECO:0000256" key="2">
    <source>
        <dbReference type="ARBA" id="ARBA00022475"/>
    </source>
</evidence>
<keyword evidence="3 6" id="KW-0812">Transmembrane</keyword>